<keyword evidence="1" id="KW-0732">Signal</keyword>
<organism evidence="2 3">
    <name type="scientific">Trichostrongylus colubriformis</name>
    <name type="common">Black scour worm</name>
    <dbReference type="NCBI Taxonomy" id="6319"/>
    <lineage>
        <taxon>Eukaryota</taxon>
        <taxon>Metazoa</taxon>
        <taxon>Ecdysozoa</taxon>
        <taxon>Nematoda</taxon>
        <taxon>Chromadorea</taxon>
        <taxon>Rhabditida</taxon>
        <taxon>Rhabditina</taxon>
        <taxon>Rhabditomorpha</taxon>
        <taxon>Strongyloidea</taxon>
        <taxon>Trichostrongylidae</taxon>
        <taxon>Trichostrongylus</taxon>
    </lineage>
</organism>
<evidence type="ECO:0000256" key="1">
    <source>
        <dbReference type="SAM" id="SignalP"/>
    </source>
</evidence>
<accession>A0AAN8I9D7</accession>
<evidence type="ECO:0000313" key="3">
    <source>
        <dbReference type="Proteomes" id="UP001331761"/>
    </source>
</evidence>
<protein>
    <submittedName>
        <fullName evidence="2">Uncharacterized protein</fullName>
    </submittedName>
</protein>
<dbReference type="EMBL" id="WIXE01024432">
    <property type="protein sequence ID" value="KAK5965594.1"/>
    <property type="molecule type" value="Genomic_DNA"/>
</dbReference>
<dbReference type="Proteomes" id="UP001331761">
    <property type="component" value="Unassembled WGS sequence"/>
</dbReference>
<gene>
    <name evidence="2" type="ORF">GCK32_022412</name>
</gene>
<dbReference type="AlphaFoldDB" id="A0AAN8I9D7"/>
<feature type="chain" id="PRO_5042955735" evidence="1">
    <location>
        <begin position="19"/>
        <end position="82"/>
    </location>
</feature>
<reference evidence="2 3" key="1">
    <citation type="submission" date="2019-10" db="EMBL/GenBank/DDBJ databases">
        <title>Assembly and Annotation for the nematode Trichostrongylus colubriformis.</title>
        <authorList>
            <person name="Martin J."/>
        </authorList>
    </citation>
    <scope>NUCLEOTIDE SEQUENCE [LARGE SCALE GENOMIC DNA]</scope>
    <source>
        <strain evidence="2">G859</strain>
        <tissue evidence="2">Whole worm</tissue>
    </source>
</reference>
<sequence length="82" mass="9466">MQLQGLLTALAFITTITAQQFFNNAPQFNPWEGLKLLQPFPTQAPYYTDYYKRQGYETDEKGNVWTGNDAAKFMIFARSSYP</sequence>
<feature type="signal peptide" evidence="1">
    <location>
        <begin position="1"/>
        <end position="18"/>
    </location>
</feature>
<proteinExistence type="predicted"/>
<evidence type="ECO:0000313" key="2">
    <source>
        <dbReference type="EMBL" id="KAK5965594.1"/>
    </source>
</evidence>
<name>A0AAN8I9D7_TRICO</name>
<comment type="caution">
    <text evidence="2">The sequence shown here is derived from an EMBL/GenBank/DDBJ whole genome shotgun (WGS) entry which is preliminary data.</text>
</comment>
<keyword evidence="3" id="KW-1185">Reference proteome</keyword>